<dbReference type="Gene3D" id="3.50.50.60">
    <property type="entry name" value="FAD/NAD(P)-binding domain"/>
    <property type="match status" value="1"/>
</dbReference>
<comment type="cofactor">
    <cofactor evidence="1 5">
        <name>FAD</name>
        <dbReference type="ChEBI" id="CHEBI:57692"/>
    </cofactor>
</comment>
<dbReference type="SUPFAM" id="SSF54373">
    <property type="entry name" value="FAD-linked reductases, C-terminal domain"/>
    <property type="match status" value="1"/>
</dbReference>
<keyword evidence="4 5" id="KW-0274">FAD</keyword>
<feature type="binding site" evidence="5">
    <location>
        <begin position="472"/>
        <end position="473"/>
    </location>
    <ligand>
        <name>FAD</name>
        <dbReference type="ChEBI" id="CHEBI:57692"/>
    </ligand>
</feature>
<dbReference type="PROSITE" id="PS00624">
    <property type="entry name" value="GMC_OXRED_2"/>
    <property type="match status" value="1"/>
</dbReference>
<evidence type="ECO:0000256" key="5">
    <source>
        <dbReference type="PIRSR" id="PIRSR000137-2"/>
    </source>
</evidence>
<proteinExistence type="inferred from homology"/>
<evidence type="ECO:0000313" key="9">
    <source>
        <dbReference type="EMBL" id="RKJ95102.1"/>
    </source>
</evidence>
<evidence type="ECO:0000256" key="6">
    <source>
        <dbReference type="RuleBase" id="RU003968"/>
    </source>
</evidence>
<dbReference type="PANTHER" id="PTHR11552">
    <property type="entry name" value="GLUCOSE-METHANOL-CHOLINE GMC OXIDOREDUCTASE"/>
    <property type="match status" value="1"/>
</dbReference>
<dbReference type="SUPFAM" id="SSF51905">
    <property type="entry name" value="FAD/NAD(P)-binding domain"/>
    <property type="match status" value="1"/>
</dbReference>
<dbReference type="GO" id="GO:0050660">
    <property type="term" value="F:flavin adenine dinucleotide binding"/>
    <property type="evidence" value="ECO:0007669"/>
    <property type="project" value="InterPro"/>
</dbReference>
<dbReference type="PROSITE" id="PS00623">
    <property type="entry name" value="GMC_OXRED_1"/>
    <property type="match status" value="1"/>
</dbReference>
<feature type="domain" description="Glucose-methanol-choline oxidoreductase N-terminal" evidence="7">
    <location>
        <begin position="81"/>
        <end position="104"/>
    </location>
</feature>
<feature type="binding site" evidence="5">
    <location>
        <position position="218"/>
    </location>
    <ligand>
        <name>FAD</name>
        <dbReference type="ChEBI" id="CHEBI:57692"/>
    </ligand>
</feature>
<dbReference type="InterPro" id="IPR000172">
    <property type="entry name" value="GMC_OxRdtase_N"/>
</dbReference>
<comment type="caution">
    <text evidence="9">The sequence shown here is derived from an EMBL/GenBank/DDBJ whole genome shotgun (WGS) entry which is preliminary data.</text>
</comment>
<dbReference type="GO" id="GO:0016614">
    <property type="term" value="F:oxidoreductase activity, acting on CH-OH group of donors"/>
    <property type="evidence" value="ECO:0007669"/>
    <property type="project" value="InterPro"/>
</dbReference>
<dbReference type="Pfam" id="PF00732">
    <property type="entry name" value="GMC_oxred_N"/>
    <property type="match status" value="1"/>
</dbReference>
<gene>
    <name evidence="9" type="ORF">CE154_018510</name>
</gene>
<feature type="domain" description="Glucose-methanol-choline oxidoreductase N-terminal" evidence="8">
    <location>
        <begin position="257"/>
        <end position="271"/>
    </location>
</feature>
<comment type="similarity">
    <text evidence="2 6">Belongs to the GMC oxidoreductase family.</text>
</comment>
<dbReference type="InterPro" id="IPR036188">
    <property type="entry name" value="FAD/NAD-bd_sf"/>
</dbReference>
<evidence type="ECO:0000256" key="2">
    <source>
        <dbReference type="ARBA" id="ARBA00010790"/>
    </source>
</evidence>
<evidence type="ECO:0000256" key="1">
    <source>
        <dbReference type="ARBA" id="ARBA00001974"/>
    </source>
</evidence>
<dbReference type="Proteomes" id="UP000216225">
    <property type="component" value="Unassembled WGS sequence"/>
</dbReference>
<keyword evidence="3 6" id="KW-0285">Flavoprotein</keyword>
<evidence type="ECO:0000256" key="4">
    <source>
        <dbReference type="ARBA" id="ARBA00022827"/>
    </source>
</evidence>
<dbReference type="Pfam" id="PF05199">
    <property type="entry name" value="GMC_oxred_C"/>
    <property type="match status" value="1"/>
</dbReference>
<evidence type="ECO:0000313" key="10">
    <source>
        <dbReference type="Proteomes" id="UP000216225"/>
    </source>
</evidence>
<evidence type="ECO:0000259" key="8">
    <source>
        <dbReference type="PROSITE" id="PS00624"/>
    </source>
</evidence>
<evidence type="ECO:0000256" key="3">
    <source>
        <dbReference type="ARBA" id="ARBA00022630"/>
    </source>
</evidence>
<dbReference type="PANTHER" id="PTHR11552:SF147">
    <property type="entry name" value="CHOLINE DEHYDROGENASE, MITOCHONDRIAL"/>
    <property type="match status" value="1"/>
</dbReference>
<dbReference type="AlphaFoldDB" id="A0A3R7LEC8"/>
<protein>
    <submittedName>
        <fullName evidence="9">Choline dehydrogenase</fullName>
    </submittedName>
</protein>
<organism evidence="9 10">
    <name type="scientific">Alicycliphilus denitrificans</name>
    <dbReference type="NCBI Taxonomy" id="179636"/>
    <lineage>
        <taxon>Bacteria</taxon>
        <taxon>Pseudomonadati</taxon>
        <taxon>Pseudomonadota</taxon>
        <taxon>Betaproteobacteria</taxon>
        <taxon>Burkholderiales</taxon>
        <taxon>Comamonadaceae</taxon>
        <taxon>Alicycliphilus</taxon>
    </lineage>
</organism>
<dbReference type="InterPro" id="IPR007867">
    <property type="entry name" value="GMC_OxRtase_C"/>
</dbReference>
<reference evidence="9 10" key="1">
    <citation type="submission" date="2018-09" db="EMBL/GenBank/DDBJ databases">
        <title>Genome comparison of Alicycliphilus sp. BQ1, a polyurethanolytic bacterium, with its closest phylogenetic relatives Alicycliphilus denitrificans BC and K601, unable to attack polyurethane.</title>
        <authorList>
            <person name="Loza-Tavera H."/>
            <person name="Lozano L."/>
            <person name="Cevallos M."/>
            <person name="Maya-Lucas O."/>
            <person name="Garcia-Mena J."/>
            <person name="Hernandez J."/>
        </authorList>
    </citation>
    <scope>NUCLEOTIDE SEQUENCE [LARGE SCALE GENOMIC DNA]</scope>
    <source>
        <strain evidence="9 10">BQ1</strain>
    </source>
</reference>
<dbReference type="EMBL" id="NKDB02000004">
    <property type="protein sequence ID" value="RKJ95102.1"/>
    <property type="molecule type" value="Genomic_DNA"/>
</dbReference>
<sequence>MEIYDYIVVGAGSSGCVVASRLSEDPQVRVLLIEAGGGMDAFWVNTPAGMAKLFGSERFNWRFKTQPVPTLGGRQVQWDRGKGLGGSSSINGMIYMRGQPEDYDQWARLGNAGWGWDEVLPYFKRSENNARGANAFHGGDGPLSVTDPVEIHPAAEDFIASCVNAGIPRSNDLNSPPHPAVGVRQYTIKGGVRHTTYKAFIEPVRHRSNLTILTGAHVLRVLFEGQNKDMQATGVEVLHGGQRRQIAAAREVVLSAGALASPQLLMLSGIGDAAQLQRHGIALRRELPGVGSNLQDHWYASLAWRCTPGSSVNHRLSGLRKYLEGARYVFTHGGYLALGAAPVTAYTRSEPGARVDLQLSFNPMSFSATPSGEVAADGYPGISASVVLLTPESRGHMELASGDPLAAPLFHPNYFSDESDVRRHVAGLRQLRQIIHTPPLGQRVAEEVKPGPACASDEQLFEYLKRFGGTGWHPVGTCKMGSGSEAVVDARLRVHGLKRLRVIDASIMPVIPTGNTNAPCIMIGEKGVDMIREDALAPRAIAA</sequence>
<dbReference type="RefSeq" id="WP_094437740.1">
    <property type="nucleotide sequence ID" value="NZ_NKDB02000004.1"/>
</dbReference>
<accession>A0A3R7LEC8</accession>
<dbReference type="Gene3D" id="3.30.560.10">
    <property type="entry name" value="Glucose Oxidase, domain 3"/>
    <property type="match status" value="1"/>
</dbReference>
<name>A0A3R7LEC8_9BURK</name>
<evidence type="ECO:0000259" key="7">
    <source>
        <dbReference type="PROSITE" id="PS00623"/>
    </source>
</evidence>
<dbReference type="InterPro" id="IPR012132">
    <property type="entry name" value="GMC_OxRdtase"/>
</dbReference>
<dbReference type="PIRSF" id="PIRSF000137">
    <property type="entry name" value="Alcohol_oxidase"/>
    <property type="match status" value="1"/>
</dbReference>